<dbReference type="Pfam" id="PF08667">
    <property type="entry name" value="BetR"/>
    <property type="match status" value="1"/>
</dbReference>
<sequence length="45" mass="4900">MAPQALSNKLHGSKRFTLQDVACIADCFDVTADYLLGRDSEEAAQ</sequence>
<protein>
    <recommendedName>
        <fullName evidence="1">Transcription regulator BetR N-terminal domain-containing protein</fullName>
    </recommendedName>
</protein>
<evidence type="ECO:0000313" key="2">
    <source>
        <dbReference type="EMBL" id="RYQ16974.1"/>
    </source>
</evidence>
<evidence type="ECO:0000313" key="3">
    <source>
        <dbReference type="Proteomes" id="UP000291187"/>
    </source>
</evidence>
<dbReference type="AlphaFoldDB" id="A0A4Q5A3C9"/>
<feature type="domain" description="Transcription regulator BetR N-terminal" evidence="1">
    <location>
        <begin position="8"/>
        <end position="43"/>
    </location>
</feature>
<dbReference type="Proteomes" id="UP000291187">
    <property type="component" value="Unassembled WGS sequence"/>
</dbReference>
<dbReference type="EMBL" id="RYUM01000023">
    <property type="protein sequence ID" value="RYQ16974.1"/>
    <property type="molecule type" value="Genomic_DNA"/>
</dbReference>
<name>A0A4Q5A3C9_9BIFI</name>
<reference evidence="2 3" key="1">
    <citation type="submission" date="2018-12" db="EMBL/GenBank/DDBJ databases">
        <title>Unveiling genomic diversity among members of the Bifidobacterium pseudolongum species, a widely distributed gut commensal of the animal kingdom.</title>
        <authorList>
            <person name="Lugli G.A."/>
            <person name="Duranti S."/>
            <person name="Albert K."/>
            <person name="Mancabelli L."/>
            <person name="Napoli S."/>
            <person name="Viappiani A."/>
            <person name="Anzalone R."/>
            <person name="Longhi G."/>
            <person name="Milani C."/>
            <person name="Turroni F."/>
            <person name="Alessandri G."/>
            <person name="Sela D.A."/>
            <person name="Van Sinderen D."/>
            <person name="Ventura M."/>
        </authorList>
    </citation>
    <scope>NUCLEOTIDE SEQUENCE [LARGE SCALE GENOMIC DNA]</scope>
    <source>
        <strain evidence="2 3">2071B</strain>
    </source>
</reference>
<evidence type="ECO:0000259" key="1">
    <source>
        <dbReference type="Pfam" id="PF08667"/>
    </source>
</evidence>
<organism evidence="2 3">
    <name type="scientific">Bifidobacterium pseudolongum subsp. globosum</name>
    <dbReference type="NCBI Taxonomy" id="1690"/>
    <lineage>
        <taxon>Bacteria</taxon>
        <taxon>Bacillati</taxon>
        <taxon>Actinomycetota</taxon>
        <taxon>Actinomycetes</taxon>
        <taxon>Bifidobacteriales</taxon>
        <taxon>Bifidobacteriaceae</taxon>
        <taxon>Bifidobacterium</taxon>
    </lineage>
</organism>
<proteinExistence type="predicted"/>
<gene>
    <name evidence="2" type="ORF">PG2071B_1551</name>
</gene>
<comment type="caution">
    <text evidence="2">The sequence shown here is derived from an EMBL/GenBank/DDBJ whole genome shotgun (WGS) entry which is preliminary data.</text>
</comment>
<accession>A0A4Q5A3C9</accession>
<dbReference type="InterPro" id="IPR013975">
    <property type="entry name" value="Tscrpt_reg_BetR_N"/>
</dbReference>